<accession>E5R5C8</accession>
<dbReference type="HOGENOM" id="CLU_1603023_0_0_1"/>
<gene>
    <name evidence="2" type="ORF">LEMA_P048040.1</name>
</gene>
<evidence type="ECO:0000313" key="2">
    <source>
        <dbReference type="EMBL" id="CBX92098.1"/>
    </source>
</evidence>
<dbReference type="InParanoid" id="E5R5C8"/>
<evidence type="ECO:0000313" key="3">
    <source>
        <dbReference type="Proteomes" id="UP000002668"/>
    </source>
</evidence>
<protein>
    <submittedName>
        <fullName evidence="2">Predicted protein</fullName>
    </submittedName>
</protein>
<reference evidence="3" key="1">
    <citation type="journal article" date="2011" name="Nat. Commun.">
        <title>Effector diversification within compartments of the Leptosphaeria maculans genome affected by Repeat-Induced Point mutations.</title>
        <authorList>
            <person name="Rouxel T."/>
            <person name="Grandaubert J."/>
            <person name="Hane J.K."/>
            <person name="Hoede C."/>
            <person name="van de Wouw A.P."/>
            <person name="Couloux A."/>
            <person name="Dominguez V."/>
            <person name="Anthouard V."/>
            <person name="Bally P."/>
            <person name="Bourras S."/>
            <person name="Cozijnsen A.J."/>
            <person name="Ciuffetti L.M."/>
            <person name="Degrave A."/>
            <person name="Dilmaghani A."/>
            <person name="Duret L."/>
            <person name="Fudal I."/>
            <person name="Goodwin S.B."/>
            <person name="Gout L."/>
            <person name="Glaser N."/>
            <person name="Linglin J."/>
            <person name="Kema G.H.J."/>
            <person name="Lapalu N."/>
            <person name="Lawrence C.B."/>
            <person name="May K."/>
            <person name="Meyer M."/>
            <person name="Ollivier B."/>
            <person name="Poulain J."/>
            <person name="Schoch C.L."/>
            <person name="Simon A."/>
            <person name="Spatafora J.W."/>
            <person name="Stachowiak A."/>
            <person name="Turgeon B.G."/>
            <person name="Tyler B.M."/>
            <person name="Vincent D."/>
            <person name="Weissenbach J."/>
            <person name="Amselem J."/>
            <person name="Quesneville H."/>
            <person name="Oliver R.P."/>
            <person name="Wincker P."/>
            <person name="Balesdent M.-H."/>
            <person name="Howlett B.J."/>
        </authorList>
    </citation>
    <scope>NUCLEOTIDE SEQUENCE [LARGE SCALE GENOMIC DNA]</scope>
    <source>
        <strain evidence="3">JN3 / isolate v23.1.3 / race Av1-4-5-6-7-8</strain>
    </source>
</reference>
<sequence>MQDFLESSSPKILRDHNLLLPQARATLRANPISNVILEICRHKYCSTLSIDIGVRMDSLMVKSASTTVKEHFTTAKEPSSTVESASTTRSRNAQVSDNSPPDNTKDSPAMFKFPGSVDYYRPDDGCVTEPPECLSHIEINEWAEKVSRWKPGHRSLGVFRKVTLNL</sequence>
<feature type="region of interest" description="Disordered" evidence="1">
    <location>
        <begin position="69"/>
        <end position="108"/>
    </location>
</feature>
<organism evidence="3">
    <name type="scientific">Leptosphaeria maculans (strain JN3 / isolate v23.1.3 / race Av1-4-5-6-7-8)</name>
    <name type="common">Blackleg fungus</name>
    <name type="synonym">Phoma lingam</name>
    <dbReference type="NCBI Taxonomy" id="985895"/>
    <lineage>
        <taxon>Eukaryota</taxon>
        <taxon>Fungi</taxon>
        <taxon>Dikarya</taxon>
        <taxon>Ascomycota</taxon>
        <taxon>Pezizomycotina</taxon>
        <taxon>Dothideomycetes</taxon>
        <taxon>Pleosporomycetidae</taxon>
        <taxon>Pleosporales</taxon>
        <taxon>Pleosporineae</taxon>
        <taxon>Leptosphaeriaceae</taxon>
        <taxon>Plenodomus</taxon>
        <taxon>Plenodomus lingam/Leptosphaeria maculans species complex</taxon>
    </lineage>
</organism>
<dbReference type="VEuPathDB" id="FungiDB:LEMA_P048040.1"/>
<proteinExistence type="predicted"/>
<feature type="compositionally biased region" description="Polar residues" evidence="1">
    <location>
        <begin position="76"/>
        <end position="102"/>
    </location>
</feature>
<dbReference type="EMBL" id="FP929083">
    <property type="protein sequence ID" value="CBX92098.1"/>
    <property type="molecule type" value="Genomic_DNA"/>
</dbReference>
<evidence type="ECO:0000256" key="1">
    <source>
        <dbReference type="SAM" id="MobiDB-lite"/>
    </source>
</evidence>
<dbReference type="Proteomes" id="UP000002668">
    <property type="component" value="Genome"/>
</dbReference>
<dbReference type="AlphaFoldDB" id="E5R5C8"/>
<name>E5R5C8_LEPMJ</name>
<keyword evidence="3" id="KW-1185">Reference proteome</keyword>